<dbReference type="AlphaFoldDB" id="A0A915IDK5"/>
<organism evidence="2 3">
    <name type="scientific">Romanomermis culicivorax</name>
    <name type="common">Nematode worm</name>
    <dbReference type="NCBI Taxonomy" id="13658"/>
    <lineage>
        <taxon>Eukaryota</taxon>
        <taxon>Metazoa</taxon>
        <taxon>Ecdysozoa</taxon>
        <taxon>Nematoda</taxon>
        <taxon>Enoplea</taxon>
        <taxon>Dorylaimia</taxon>
        <taxon>Mermithida</taxon>
        <taxon>Mermithoidea</taxon>
        <taxon>Mermithidae</taxon>
        <taxon>Romanomermis</taxon>
    </lineage>
</organism>
<evidence type="ECO:0000313" key="3">
    <source>
        <dbReference type="WBParaSite" id="nRc.2.0.1.t12265-RA"/>
    </source>
</evidence>
<proteinExistence type="predicted"/>
<evidence type="ECO:0000256" key="1">
    <source>
        <dbReference type="SAM" id="Phobius"/>
    </source>
</evidence>
<dbReference type="WBParaSite" id="nRc.2.0.1.t12265-RA">
    <property type="protein sequence ID" value="nRc.2.0.1.t12265-RA"/>
    <property type="gene ID" value="nRc.2.0.1.g12265"/>
</dbReference>
<reference evidence="3" key="1">
    <citation type="submission" date="2022-11" db="UniProtKB">
        <authorList>
            <consortium name="WormBaseParasite"/>
        </authorList>
    </citation>
    <scope>IDENTIFICATION</scope>
</reference>
<keyword evidence="2" id="KW-1185">Reference proteome</keyword>
<accession>A0A915IDK5</accession>
<protein>
    <submittedName>
        <fullName evidence="3">Sugar phosphate transporter domain-containing protein</fullName>
    </submittedName>
</protein>
<sequence length="82" mass="9180">MIFGAIVAASDDFTFNFIGYLLILINDLATAANGICTKMKLNARDLGKDGLLFYNALLMLPFLVLFTIFVDDLEKVIFRNQL</sequence>
<name>A0A915IDK5_ROMCU</name>
<dbReference type="Proteomes" id="UP000887565">
    <property type="component" value="Unplaced"/>
</dbReference>
<feature type="transmembrane region" description="Helical" evidence="1">
    <location>
        <begin position="17"/>
        <end position="39"/>
    </location>
</feature>
<evidence type="ECO:0000313" key="2">
    <source>
        <dbReference type="Proteomes" id="UP000887565"/>
    </source>
</evidence>
<keyword evidence="1" id="KW-0472">Membrane</keyword>
<feature type="transmembrane region" description="Helical" evidence="1">
    <location>
        <begin position="51"/>
        <end position="70"/>
    </location>
</feature>
<keyword evidence="1" id="KW-1133">Transmembrane helix</keyword>
<keyword evidence="1" id="KW-0812">Transmembrane</keyword>